<dbReference type="PRINTS" id="PR00455">
    <property type="entry name" value="HTHTETR"/>
</dbReference>
<keyword evidence="7" id="KW-1185">Reference proteome</keyword>
<dbReference type="EMBL" id="BAAABY010000048">
    <property type="protein sequence ID" value="GAA0491283.1"/>
    <property type="molecule type" value="Genomic_DNA"/>
</dbReference>
<dbReference type="InterPro" id="IPR001647">
    <property type="entry name" value="HTH_TetR"/>
</dbReference>
<dbReference type="InterPro" id="IPR049444">
    <property type="entry name" value="TetR_C_44"/>
</dbReference>
<reference evidence="7" key="1">
    <citation type="journal article" date="2019" name="Int. J. Syst. Evol. Microbiol.">
        <title>The Global Catalogue of Microorganisms (GCM) 10K type strain sequencing project: providing services to taxonomists for standard genome sequencing and annotation.</title>
        <authorList>
            <consortium name="The Broad Institute Genomics Platform"/>
            <consortium name="The Broad Institute Genome Sequencing Center for Infectious Disease"/>
            <person name="Wu L."/>
            <person name="Ma J."/>
        </authorList>
    </citation>
    <scope>NUCLEOTIDE SEQUENCE [LARGE SCALE GENOMIC DNA]</scope>
    <source>
        <strain evidence="7">JCM 4805</strain>
    </source>
</reference>
<dbReference type="InterPro" id="IPR036271">
    <property type="entry name" value="Tet_transcr_reg_TetR-rel_C_sf"/>
</dbReference>
<feature type="DNA-binding region" description="H-T-H motif" evidence="4">
    <location>
        <begin position="44"/>
        <end position="63"/>
    </location>
</feature>
<evidence type="ECO:0000313" key="6">
    <source>
        <dbReference type="EMBL" id="GAA0491283.1"/>
    </source>
</evidence>
<sequence>MDSVSRETIAQPLGRRERKKLKVKERVYSSALALFTERGYDRTSIDEIAEHADVARGTFFNYFQRKEDLVGAWGEQRRNKLRERLEVPMQSAEGSVAVRLERCMTALGDINEEEREITGAMLSAWVKAGRPLLEEPFAAEIFASIVKSGLACGEVSPDVDPERVGNLLRDVYLGTLYRWTRTQQRKGALHEELNAVLQLFLHGLLVTPESHG</sequence>
<dbReference type="Gene3D" id="1.10.357.10">
    <property type="entry name" value="Tetracycline Repressor, domain 2"/>
    <property type="match status" value="1"/>
</dbReference>
<gene>
    <name evidence="6" type="ORF">GCM10010361_65660</name>
</gene>
<organism evidence="6 7">
    <name type="scientific">Streptomyces olivaceiscleroticus</name>
    <dbReference type="NCBI Taxonomy" id="68245"/>
    <lineage>
        <taxon>Bacteria</taxon>
        <taxon>Bacillati</taxon>
        <taxon>Actinomycetota</taxon>
        <taxon>Actinomycetes</taxon>
        <taxon>Kitasatosporales</taxon>
        <taxon>Streptomycetaceae</taxon>
        <taxon>Streptomyces</taxon>
    </lineage>
</organism>
<evidence type="ECO:0000256" key="1">
    <source>
        <dbReference type="ARBA" id="ARBA00023015"/>
    </source>
</evidence>
<name>A0ABP3L2L9_9ACTN</name>
<dbReference type="InterPro" id="IPR050109">
    <property type="entry name" value="HTH-type_TetR-like_transc_reg"/>
</dbReference>
<evidence type="ECO:0000256" key="3">
    <source>
        <dbReference type="ARBA" id="ARBA00023163"/>
    </source>
</evidence>
<dbReference type="PANTHER" id="PTHR30055">
    <property type="entry name" value="HTH-TYPE TRANSCRIPTIONAL REGULATOR RUTR"/>
    <property type="match status" value="1"/>
</dbReference>
<evidence type="ECO:0000259" key="5">
    <source>
        <dbReference type="PROSITE" id="PS50977"/>
    </source>
</evidence>
<proteinExistence type="predicted"/>
<keyword evidence="2 4" id="KW-0238">DNA-binding</keyword>
<dbReference type="PANTHER" id="PTHR30055:SF234">
    <property type="entry name" value="HTH-TYPE TRANSCRIPTIONAL REGULATOR BETI"/>
    <property type="match status" value="1"/>
</dbReference>
<dbReference type="Proteomes" id="UP001500909">
    <property type="component" value="Unassembled WGS sequence"/>
</dbReference>
<dbReference type="SUPFAM" id="SSF48498">
    <property type="entry name" value="Tetracyclin repressor-like, C-terminal domain"/>
    <property type="match status" value="1"/>
</dbReference>
<feature type="domain" description="HTH tetR-type" evidence="5">
    <location>
        <begin position="21"/>
        <end position="81"/>
    </location>
</feature>
<keyword evidence="1" id="KW-0805">Transcription regulation</keyword>
<dbReference type="SUPFAM" id="SSF46689">
    <property type="entry name" value="Homeodomain-like"/>
    <property type="match status" value="1"/>
</dbReference>
<accession>A0ABP3L2L9</accession>
<evidence type="ECO:0000256" key="4">
    <source>
        <dbReference type="PROSITE-ProRule" id="PRU00335"/>
    </source>
</evidence>
<evidence type="ECO:0000256" key="2">
    <source>
        <dbReference type="ARBA" id="ARBA00023125"/>
    </source>
</evidence>
<comment type="caution">
    <text evidence="6">The sequence shown here is derived from an EMBL/GenBank/DDBJ whole genome shotgun (WGS) entry which is preliminary data.</text>
</comment>
<dbReference type="InterPro" id="IPR009057">
    <property type="entry name" value="Homeodomain-like_sf"/>
</dbReference>
<dbReference type="PROSITE" id="PS50977">
    <property type="entry name" value="HTH_TETR_2"/>
    <property type="match status" value="1"/>
</dbReference>
<evidence type="ECO:0000313" key="7">
    <source>
        <dbReference type="Proteomes" id="UP001500909"/>
    </source>
</evidence>
<protein>
    <submittedName>
        <fullName evidence="6">TetR/AcrR family transcriptional regulator</fullName>
    </submittedName>
</protein>
<dbReference type="Pfam" id="PF21776">
    <property type="entry name" value="TetR_C_44"/>
    <property type="match status" value="1"/>
</dbReference>
<dbReference type="Pfam" id="PF00440">
    <property type="entry name" value="TetR_N"/>
    <property type="match status" value="1"/>
</dbReference>
<keyword evidence="3" id="KW-0804">Transcription</keyword>